<reference evidence="7" key="1">
    <citation type="submission" date="2020-11" db="EMBL/GenBank/DDBJ databases">
        <authorList>
            <person name="Tran Van P."/>
        </authorList>
    </citation>
    <scope>NUCLEOTIDE SEQUENCE</scope>
</reference>
<evidence type="ECO:0000256" key="4">
    <source>
        <dbReference type="SAM" id="MobiDB-lite"/>
    </source>
</evidence>
<dbReference type="SUPFAM" id="SSF57903">
    <property type="entry name" value="FYVE/PHD zinc finger"/>
    <property type="match status" value="1"/>
</dbReference>
<evidence type="ECO:0000256" key="3">
    <source>
        <dbReference type="ARBA" id="ARBA00022833"/>
    </source>
</evidence>
<dbReference type="InterPro" id="IPR024608">
    <property type="entry name" value="SARA-like_SBD"/>
</dbReference>
<feature type="region of interest" description="Disordered" evidence="4">
    <location>
        <begin position="302"/>
        <end position="373"/>
    </location>
</feature>
<feature type="non-terminal residue" evidence="7">
    <location>
        <position position="939"/>
    </location>
</feature>
<protein>
    <recommendedName>
        <fullName evidence="9">Zinc finger FYVE domain-containing protein</fullName>
    </recommendedName>
</protein>
<dbReference type="GO" id="GO:0016197">
    <property type="term" value="P:endosomal transport"/>
    <property type="evidence" value="ECO:0007669"/>
    <property type="project" value="TreeGrafter"/>
</dbReference>
<dbReference type="SMART" id="SM01421">
    <property type="entry name" value="DUF3480"/>
    <property type="match status" value="1"/>
</dbReference>
<evidence type="ECO:0008006" key="9">
    <source>
        <dbReference type="Google" id="ProtNLM"/>
    </source>
</evidence>
<keyword evidence="8" id="KW-1185">Reference proteome</keyword>
<name>A0A7R9BUF5_9CRUS</name>
<accession>A0A7R9BUF5</accession>
<dbReference type="EMBL" id="OA884404">
    <property type="protein sequence ID" value="CAD7280738.1"/>
    <property type="molecule type" value="Genomic_DNA"/>
</dbReference>
<dbReference type="GO" id="GO:0031901">
    <property type="term" value="C:early endosome membrane"/>
    <property type="evidence" value="ECO:0007669"/>
    <property type="project" value="TreeGrafter"/>
</dbReference>
<feature type="compositionally biased region" description="Polar residues" evidence="4">
    <location>
        <begin position="234"/>
        <end position="257"/>
    </location>
</feature>
<dbReference type="SMART" id="SM01422">
    <property type="entry name" value="SARA"/>
    <property type="match status" value="1"/>
</dbReference>
<feature type="domain" description="Smad anchor for receptor activation-like Smad-binding" evidence="6">
    <location>
        <begin position="263"/>
        <end position="297"/>
    </location>
</feature>
<evidence type="ECO:0000259" key="5">
    <source>
        <dbReference type="SMART" id="SM01421"/>
    </source>
</evidence>
<dbReference type="Pfam" id="PF11979">
    <property type="entry name" value="SARA_C"/>
    <property type="match status" value="2"/>
</dbReference>
<evidence type="ECO:0000313" key="7">
    <source>
        <dbReference type="EMBL" id="CAD7280738.1"/>
    </source>
</evidence>
<dbReference type="OrthoDB" id="5872154at2759"/>
<feature type="domain" description="Smad anchor for receptor activation-like C-terminal" evidence="5">
    <location>
        <begin position="548"/>
        <end position="915"/>
    </location>
</feature>
<dbReference type="InterPro" id="IPR037145">
    <property type="entry name" value="SARA_Smad-bd_sf"/>
</dbReference>
<feature type="compositionally biased region" description="Basic and acidic residues" evidence="4">
    <location>
        <begin position="29"/>
        <end position="41"/>
    </location>
</feature>
<gene>
    <name evidence="7" type="ORF">NMOB1V02_LOCUS8395</name>
</gene>
<dbReference type="Pfam" id="PF11409">
    <property type="entry name" value="SARA"/>
    <property type="match status" value="1"/>
</dbReference>
<evidence type="ECO:0000256" key="2">
    <source>
        <dbReference type="ARBA" id="ARBA00022771"/>
    </source>
</evidence>
<feature type="region of interest" description="Disordered" evidence="4">
    <location>
        <begin position="24"/>
        <end position="43"/>
    </location>
</feature>
<dbReference type="PANTHER" id="PTHR46319:SF3">
    <property type="entry name" value="ZINC FINGER FYVE DOMAIN-CONTAINING PROTEIN"/>
    <property type="match status" value="1"/>
</dbReference>
<keyword evidence="3" id="KW-0862">Zinc</keyword>
<keyword evidence="2" id="KW-0863">Zinc-finger</keyword>
<evidence type="ECO:0000313" key="8">
    <source>
        <dbReference type="Proteomes" id="UP000678499"/>
    </source>
</evidence>
<dbReference type="InterPro" id="IPR011011">
    <property type="entry name" value="Znf_FYVE_PHD"/>
</dbReference>
<dbReference type="Pfam" id="PF01363">
    <property type="entry name" value="FYVE"/>
    <property type="match status" value="1"/>
</dbReference>
<evidence type="ECO:0000259" key="6">
    <source>
        <dbReference type="SMART" id="SM01422"/>
    </source>
</evidence>
<proteinExistence type="predicted"/>
<dbReference type="PANTHER" id="PTHR46319">
    <property type="entry name" value="ZINC FINGER FYVE DOMAIN-CONTAINING PROTEIN"/>
    <property type="match status" value="1"/>
</dbReference>
<dbReference type="Gene3D" id="3.30.1360.220">
    <property type="entry name" value="Domain of unknown function (DUF3480), N-terminal subdomain"/>
    <property type="match status" value="1"/>
</dbReference>
<dbReference type="EMBL" id="CAJPEX010002367">
    <property type="protein sequence ID" value="CAG0920890.1"/>
    <property type="molecule type" value="Genomic_DNA"/>
</dbReference>
<feature type="region of interest" description="Disordered" evidence="4">
    <location>
        <begin position="226"/>
        <end position="273"/>
    </location>
</feature>
<keyword evidence="1" id="KW-0479">Metal-binding</keyword>
<evidence type="ECO:0000256" key="1">
    <source>
        <dbReference type="ARBA" id="ARBA00022723"/>
    </source>
</evidence>
<dbReference type="Proteomes" id="UP000678499">
    <property type="component" value="Unassembled WGS sequence"/>
</dbReference>
<feature type="compositionally biased region" description="Low complexity" evidence="4">
    <location>
        <begin position="352"/>
        <end position="361"/>
    </location>
</feature>
<dbReference type="Gene3D" id="3.30.500.40">
    <property type="match status" value="1"/>
</dbReference>
<dbReference type="AlphaFoldDB" id="A0A7R9BUF5"/>
<dbReference type="InterPro" id="IPR000306">
    <property type="entry name" value="Znf_FYVE"/>
</dbReference>
<dbReference type="Gene3D" id="4.10.720.10">
    <property type="entry name" value="Smad anchor for receptor activation, Smad-binding domain"/>
    <property type="match status" value="1"/>
</dbReference>
<dbReference type="InterPro" id="IPR022557">
    <property type="entry name" value="SARA-like_C"/>
</dbReference>
<sequence>GTQELVLEPDGIQSVLPAPILPDITLPEKTTKPDLLSRDDQSTESVFESSALLDLNLEPPTLGREEVDEAAALASVFASIPDVAMTSMKSVPEQAHVEPVPEAASCGEQIELLVGLESLQLSHSEEPENLLLESCAYLEHETSLLGGRKGQSTVLSCSPVAVGEVVLNAVEQTTTESVHSTSEDSSSSSLSSLLKLGDIPPFWVPDTDADTCMNCDLRFTTFKRRHHCHGPGNSVENSTTDESTDSGSPVLSPSHQNDAGRWPPNPNNPAEYCSTVPPWQQAEQNAAPPTVMVPVGVLKREGSVSSSSREPKQVMFSDGIRPGGDLTELTDEPDGARASNPRSVAHHRNQRKAANAAANGQRKAKSAAEGATAKPKLPGLLSAAITFVRGALPLPPLVSYDEQGDLKLEHCSDKSELINLLTDRSRGPVTFALTKNLHVHVKIVNLSCCVSRECWCFLTSGMQAAAQDEIMVLLERLPEEDDIPKDIFHHFLEIYERSSKGHFVMALGHTLLNQGANHGQKLTFLGSTDHGGFLYIKPTLQCLKNLLLPPPGTPYVVGLLLQKWELPWAKILPLRLALRLGAEFRYYPCPLFSVRNRKSLFCELGHTMIKLLADFRNYKFTVQTVPGLVIHMEEKQTSVRIPRNRYDLVMKVIRDSDEHVLAFAGNFSVDADSHLVCIQNDDGNYQTQAINIQNMPRKDEASALREMNDFEVGCGPLADADPDELVVIQWGSDDKAVNMGSNGMQKFLRHLSELNNHGKGRRLVECSIREDETSSSGIYSEMIAGGELQMRAYVVSPIDGLSFEGVKSVRIPSGTDYLGETRLVRWTELFLLRVDEGDGPWSEPLNISRMAEGISRATCFALIPHLDVLKRSGFSRIGLRATIDVENVCYEVGGQRMRLPPSVMNDMDSELIPIIHRTAASSQNAPSITLELIFHIMDQ</sequence>
<organism evidence="7">
    <name type="scientific">Notodromas monacha</name>
    <dbReference type="NCBI Taxonomy" id="399045"/>
    <lineage>
        <taxon>Eukaryota</taxon>
        <taxon>Metazoa</taxon>
        <taxon>Ecdysozoa</taxon>
        <taxon>Arthropoda</taxon>
        <taxon>Crustacea</taxon>
        <taxon>Oligostraca</taxon>
        <taxon>Ostracoda</taxon>
        <taxon>Podocopa</taxon>
        <taxon>Podocopida</taxon>
        <taxon>Cypridocopina</taxon>
        <taxon>Cypridoidea</taxon>
        <taxon>Cyprididae</taxon>
        <taxon>Notodromas</taxon>
    </lineage>
</organism>
<dbReference type="GO" id="GO:0008270">
    <property type="term" value="F:zinc ion binding"/>
    <property type="evidence" value="ECO:0007669"/>
    <property type="project" value="UniProtKB-KW"/>
</dbReference>